<feature type="transmembrane region" description="Helical" evidence="2">
    <location>
        <begin position="7"/>
        <end position="33"/>
    </location>
</feature>
<dbReference type="EMBL" id="BRYB01003246">
    <property type="protein sequence ID" value="GMI33399.1"/>
    <property type="molecule type" value="Genomic_DNA"/>
</dbReference>
<accession>A0ABQ6MVC2</accession>
<keyword evidence="2" id="KW-0472">Membrane</keyword>
<keyword evidence="2" id="KW-1133">Transmembrane helix</keyword>
<keyword evidence="2" id="KW-0812">Transmembrane</keyword>
<protein>
    <submittedName>
        <fullName evidence="3">Uncharacterized protein</fullName>
    </submittedName>
</protein>
<evidence type="ECO:0000256" key="2">
    <source>
        <dbReference type="SAM" id="Phobius"/>
    </source>
</evidence>
<keyword evidence="4" id="KW-1185">Reference proteome</keyword>
<dbReference type="Proteomes" id="UP001165060">
    <property type="component" value="Unassembled WGS sequence"/>
</dbReference>
<feature type="region of interest" description="Disordered" evidence="1">
    <location>
        <begin position="69"/>
        <end position="95"/>
    </location>
</feature>
<evidence type="ECO:0000256" key="1">
    <source>
        <dbReference type="SAM" id="MobiDB-lite"/>
    </source>
</evidence>
<feature type="transmembrane region" description="Helical" evidence="2">
    <location>
        <begin position="45"/>
        <end position="64"/>
    </location>
</feature>
<sequence length="95" mass="10201">MGYPDLCMYFSAAGALFLTSVGIVFSTSSIFYAEGIEDVTTVRTSVWGAAIMYAVTFAVSLAMVKSRSVAPEDDDEPGVGMQPIHGRGYQRFSSL</sequence>
<comment type="caution">
    <text evidence="3">The sequence shown here is derived from an EMBL/GenBank/DDBJ whole genome shotgun (WGS) entry which is preliminary data.</text>
</comment>
<name>A0ABQ6MVC2_9STRA</name>
<proteinExistence type="predicted"/>
<gene>
    <name evidence="3" type="ORF">TeGR_g1906</name>
</gene>
<evidence type="ECO:0000313" key="4">
    <source>
        <dbReference type="Proteomes" id="UP001165060"/>
    </source>
</evidence>
<reference evidence="3 4" key="1">
    <citation type="journal article" date="2023" name="Commun. Biol.">
        <title>Genome analysis of Parmales, the sister group of diatoms, reveals the evolutionary specialization of diatoms from phago-mixotrophs to photoautotrophs.</title>
        <authorList>
            <person name="Ban H."/>
            <person name="Sato S."/>
            <person name="Yoshikawa S."/>
            <person name="Yamada K."/>
            <person name="Nakamura Y."/>
            <person name="Ichinomiya M."/>
            <person name="Sato N."/>
            <person name="Blanc-Mathieu R."/>
            <person name="Endo H."/>
            <person name="Kuwata A."/>
            <person name="Ogata H."/>
        </authorList>
    </citation>
    <scope>NUCLEOTIDE SEQUENCE [LARGE SCALE GENOMIC DNA]</scope>
</reference>
<evidence type="ECO:0000313" key="3">
    <source>
        <dbReference type="EMBL" id="GMI33399.1"/>
    </source>
</evidence>
<organism evidence="3 4">
    <name type="scientific">Tetraparma gracilis</name>
    <dbReference type="NCBI Taxonomy" id="2962635"/>
    <lineage>
        <taxon>Eukaryota</taxon>
        <taxon>Sar</taxon>
        <taxon>Stramenopiles</taxon>
        <taxon>Ochrophyta</taxon>
        <taxon>Bolidophyceae</taxon>
        <taxon>Parmales</taxon>
        <taxon>Triparmaceae</taxon>
        <taxon>Tetraparma</taxon>
    </lineage>
</organism>